<dbReference type="CDD" id="cd08771">
    <property type="entry name" value="DLP_1"/>
    <property type="match status" value="1"/>
</dbReference>
<dbReference type="GeneID" id="8441501"/>
<evidence type="ECO:0000256" key="3">
    <source>
        <dbReference type="SAM" id="MobiDB-lite"/>
    </source>
</evidence>
<dbReference type="Pfam" id="PF01031">
    <property type="entry name" value="Dynamin_M"/>
    <property type="match status" value="1"/>
</dbReference>
<dbReference type="InterPro" id="IPR027417">
    <property type="entry name" value="P-loop_NTPase"/>
</dbReference>
<evidence type="ECO:0000256" key="2">
    <source>
        <dbReference type="ARBA" id="ARBA00023134"/>
    </source>
</evidence>
<dbReference type="HOGENOM" id="CLU_008964_7_1_1"/>
<dbReference type="Proteomes" id="UP000002058">
    <property type="component" value="Unassembled WGS sequence"/>
</dbReference>
<feature type="domain" description="GED" evidence="4">
    <location>
        <begin position="574"/>
        <end position="665"/>
    </location>
</feature>
<dbReference type="GO" id="GO:0005874">
    <property type="term" value="C:microtubule"/>
    <property type="evidence" value="ECO:0007669"/>
    <property type="project" value="TreeGrafter"/>
</dbReference>
<dbReference type="Gene3D" id="3.40.50.300">
    <property type="entry name" value="P-loop containing nucleotide triphosphate hydrolases"/>
    <property type="match status" value="1"/>
</dbReference>
<evidence type="ECO:0000256" key="1">
    <source>
        <dbReference type="ARBA" id="ARBA00022741"/>
    </source>
</evidence>
<dbReference type="InterPro" id="IPR001401">
    <property type="entry name" value="Dynamin_GTPase"/>
</dbReference>
<proteinExistence type="predicted"/>
<organism evidence="5 6">
    <name type="scientific">Uncinocarpus reesii (strain UAMH 1704)</name>
    <dbReference type="NCBI Taxonomy" id="336963"/>
    <lineage>
        <taxon>Eukaryota</taxon>
        <taxon>Fungi</taxon>
        <taxon>Dikarya</taxon>
        <taxon>Ascomycota</taxon>
        <taxon>Pezizomycotina</taxon>
        <taxon>Eurotiomycetes</taxon>
        <taxon>Eurotiomycetidae</taxon>
        <taxon>Onygenales</taxon>
        <taxon>Onygenaceae</taxon>
        <taxon>Uncinocarpus</taxon>
    </lineage>
</organism>
<dbReference type="InterPro" id="IPR020850">
    <property type="entry name" value="GED_dom"/>
</dbReference>
<dbReference type="KEGG" id="ure:UREG_03904"/>
<dbReference type="EMBL" id="CH476616">
    <property type="protein sequence ID" value="EEP79058.1"/>
    <property type="molecule type" value="Genomic_DNA"/>
</dbReference>
<dbReference type="RefSeq" id="XP_002544387.1">
    <property type="nucleotide sequence ID" value="XM_002544341.1"/>
</dbReference>
<feature type="compositionally biased region" description="Low complexity" evidence="3">
    <location>
        <begin position="686"/>
        <end position="701"/>
    </location>
</feature>
<dbReference type="GO" id="GO:0016559">
    <property type="term" value="P:peroxisome fission"/>
    <property type="evidence" value="ECO:0007669"/>
    <property type="project" value="TreeGrafter"/>
</dbReference>
<dbReference type="GO" id="GO:0006897">
    <property type="term" value="P:endocytosis"/>
    <property type="evidence" value="ECO:0007669"/>
    <property type="project" value="TreeGrafter"/>
</dbReference>
<name>C4JM46_UNCRE</name>
<dbReference type="GO" id="GO:0005525">
    <property type="term" value="F:GTP binding"/>
    <property type="evidence" value="ECO:0007669"/>
    <property type="project" value="InterPro"/>
</dbReference>
<dbReference type="OrthoDB" id="415706at2759"/>
<dbReference type="eggNOG" id="KOG0446">
    <property type="taxonomic scope" value="Eukaryota"/>
</dbReference>
<dbReference type="PANTHER" id="PTHR11566">
    <property type="entry name" value="DYNAMIN"/>
    <property type="match status" value="1"/>
</dbReference>
<feature type="compositionally biased region" description="Low complexity" evidence="3">
    <location>
        <begin position="746"/>
        <end position="762"/>
    </location>
</feature>
<dbReference type="GO" id="GO:0003924">
    <property type="term" value="F:GTPase activity"/>
    <property type="evidence" value="ECO:0007669"/>
    <property type="project" value="InterPro"/>
</dbReference>
<keyword evidence="6" id="KW-1185">Reference proteome</keyword>
<dbReference type="PRINTS" id="PR00195">
    <property type="entry name" value="DYNAMIN"/>
</dbReference>
<reference evidence="6" key="1">
    <citation type="journal article" date="2009" name="Genome Res.">
        <title>Comparative genomic analyses of the human fungal pathogens Coccidioides and their relatives.</title>
        <authorList>
            <person name="Sharpton T.J."/>
            <person name="Stajich J.E."/>
            <person name="Rounsley S.D."/>
            <person name="Gardner M.J."/>
            <person name="Wortman J.R."/>
            <person name="Jordar V.S."/>
            <person name="Maiti R."/>
            <person name="Kodira C.D."/>
            <person name="Neafsey D.E."/>
            <person name="Zeng Q."/>
            <person name="Hung C.-Y."/>
            <person name="McMahan C."/>
            <person name="Muszewska A."/>
            <person name="Grynberg M."/>
            <person name="Mandel M.A."/>
            <person name="Kellner E.M."/>
            <person name="Barker B.M."/>
            <person name="Galgiani J.N."/>
            <person name="Orbach M.J."/>
            <person name="Kirkland T.N."/>
            <person name="Cole G.T."/>
            <person name="Henn M.R."/>
            <person name="Birren B.W."/>
            <person name="Taylor J.W."/>
        </authorList>
    </citation>
    <scope>NUCLEOTIDE SEQUENCE [LARGE SCALE GENOMIC DNA]</scope>
    <source>
        <strain evidence="6">UAMH 1704</strain>
    </source>
</reference>
<evidence type="ECO:0000313" key="6">
    <source>
        <dbReference type="Proteomes" id="UP000002058"/>
    </source>
</evidence>
<dbReference type="InterPro" id="IPR022812">
    <property type="entry name" value="Dynamin"/>
</dbReference>
<dbReference type="InterPro" id="IPR045063">
    <property type="entry name" value="Dynamin_N"/>
</dbReference>
<dbReference type="GO" id="GO:0008017">
    <property type="term" value="F:microtubule binding"/>
    <property type="evidence" value="ECO:0007669"/>
    <property type="project" value="TreeGrafter"/>
</dbReference>
<dbReference type="PROSITE" id="PS51388">
    <property type="entry name" value="GED"/>
    <property type="match status" value="1"/>
</dbReference>
<dbReference type="InterPro" id="IPR000375">
    <property type="entry name" value="Dynamin_stalk"/>
</dbReference>
<feature type="compositionally biased region" description="Polar residues" evidence="3">
    <location>
        <begin position="763"/>
        <end position="792"/>
    </location>
</feature>
<feature type="region of interest" description="Disordered" evidence="3">
    <location>
        <begin position="674"/>
        <end position="805"/>
    </location>
</feature>
<dbReference type="Pfam" id="PF00350">
    <property type="entry name" value="Dynamin_N"/>
    <property type="match status" value="1"/>
</dbReference>
<dbReference type="SUPFAM" id="SSF52540">
    <property type="entry name" value="P-loop containing nucleoside triphosphate hydrolases"/>
    <property type="match status" value="1"/>
</dbReference>
<evidence type="ECO:0000259" key="4">
    <source>
        <dbReference type="PROSITE" id="PS51388"/>
    </source>
</evidence>
<sequence>MANVEHMPLNLLQAEGPAELLSRIDELRNLGFRHRICLPQLVVCGHQGCGKTSVFQAITGISFPVGHGARTRFAIEVIFRRSPEVSTRVKIRPGVNASPDHQHRLQTFSTPHNWLEDVSQLITDAEQFLGLSKERQYSQDVLQLEVSGPSLPDLTVIDLPGLLQDPNGTETAEDVALVRELTEAYTNNPRSIVLAVLSANMPLAQHSVIRLTAPCKSRTMGIITKPDVLDPDSSTLATFHARVKYQDIPLRLGWHVLKNVDTNHKDAFGLNRDETESLFFSSSIPWRTLSPNSIGIDSLRDRLNKVLLAQVELQLSMLSTEIQQELEIQRESLHQLGPDMLTAAERRLHITTIGEKVQKFTRDAVLGEYTDPYFRHHSNESVRRLRSVLRKWAEDFAVDMRQRGHSHYIYEDTSLNVIPAQGFADDPQPISKSEYISGILQLLKSNNVHGISGLANSQVICELFVRHSLKWDKITKAHVSEIWKKVKRFLDGVLHHVAGSSTSNAIMREIINCKMEERLRKTNSKVDELLVPYRRMMLSTLNEQLIFKLRHIRRESSQKIDPHGASDDMNLSICNGILDCMQSYYSMALGVFLDNVAGLAVESCLIEGIENIMSPTRISQMTDGEIERLAADSNEVRNARARIARKVKVFEVTAAACMRCQMAALESSAQNYNTLSDESAPNSPTFGSDFSSQKDSSSFSDVEGLEKSTLSYSPSKSVGRRRSNSSSRLLVFPSPGRIQGEPSHIGSNNPASSAGSNTSSPTWPSSFDSKQSALRSSYIGSRPVAQSGTVRTHTAPARIPSPELVYPGNSGATRFYTHGRALSADKIDPMSRDLLTPLGFSYESTRHARTLSAERIMPPLPEATVFNSRHARSLSADKFNNLPAPPPRSPARTLSLSILTKSKITGHQPLRRRLSKLKPGATTEEKVPSISLPFNFQHHGAVPASGEPAQLI</sequence>
<feature type="compositionally biased region" description="Polar residues" evidence="3">
    <location>
        <begin position="674"/>
        <end position="685"/>
    </location>
</feature>
<dbReference type="GO" id="GO:0016020">
    <property type="term" value="C:membrane"/>
    <property type="evidence" value="ECO:0007669"/>
    <property type="project" value="TreeGrafter"/>
</dbReference>
<dbReference type="OMA" id="CGDQNSG"/>
<dbReference type="GO" id="GO:0048312">
    <property type="term" value="P:intracellular distribution of mitochondria"/>
    <property type="evidence" value="ECO:0007669"/>
    <property type="project" value="TreeGrafter"/>
</dbReference>
<protein>
    <recommendedName>
        <fullName evidence="4">GED domain-containing protein</fullName>
    </recommendedName>
</protein>
<dbReference type="PANTHER" id="PTHR11566:SF21">
    <property type="entry name" value="DYNAMIN RELATED PROTEIN 1, ISOFORM A"/>
    <property type="match status" value="1"/>
</dbReference>
<dbReference type="GO" id="GO:0000266">
    <property type="term" value="P:mitochondrial fission"/>
    <property type="evidence" value="ECO:0007669"/>
    <property type="project" value="TreeGrafter"/>
</dbReference>
<evidence type="ECO:0000313" key="5">
    <source>
        <dbReference type="EMBL" id="EEP79058.1"/>
    </source>
</evidence>
<gene>
    <name evidence="5" type="ORF">UREG_03904</name>
</gene>
<keyword evidence="1" id="KW-0547">Nucleotide-binding</keyword>
<dbReference type="GO" id="GO:0005739">
    <property type="term" value="C:mitochondrion"/>
    <property type="evidence" value="ECO:0007669"/>
    <property type="project" value="TreeGrafter"/>
</dbReference>
<accession>C4JM46</accession>
<dbReference type="VEuPathDB" id="FungiDB:UREG_03904"/>
<dbReference type="SMART" id="SM00053">
    <property type="entry name" value="DYNc"/>
    <property type="match status" value="1"/>
</dbReference>
<keyword evidence="2" id="KW-0342">GTP-binding</keyword>
<dbReference type="STRING" id="336963.C4JM46"/>
<dbReference type="InParanoid" id="C4JM46"/>
<dbReference type="AlphaFoldDB" id="C4JM46"/>